<keyword evidence="14" id="KW-1185">Reference proteome</keyword>
<evidence type="ECO:0000256" key="11">
    <source>
        <dbReference type="SAM" id="Phobius"/>
    </source>
</evidence>
<evidence type="ECO:0000256" key="5">
    <source>
        <dbReference type="ARBA" id="ARBA00022692"/>
    </source>
</evidence>
<evidence type="ECO:0000256" key="2">
    <source>
        <dbReference type="ARBA" id="ARBA00008240"/>
    </source>
</evidence>
<feature type="transmembrane region" description="Helical" evidence="11">
    <location>
        <begin position="123"/>
        <end position="150"/>
    </location>
</feature>
<dbReference type="EMBL" id="JACHVP010000001">
    <property type="protein sequence ID" value="MBB2965381.1"/>
    <property type="molecule type" value="Genomic_DNA"/>
</dbReference>
<dbReference type="FunFam" id="1.20.1250.20:FF:000001">
    <property type="entry name" value="Dicarboxylate MFS transporter"/>
    <property type="match status" value="1"/>
</dbReference>
<evidence type="ECO:0000256" key="9">
    <source>
        <dbReference type="ARBA" id="ARBA00037295"/>
    </source>
</evidence>
<dbReference type="InterPro" id="IPR036259">
    <property type="entry name" value="MFS_trans_sf"/>
</dbReference>
<feature type="transmembrane region" description="Helical" evidence="11">
    <location>
        <begin position="343"/>
        <end position="362"/>
    </location>
</feature>
<evidence type="ECO:0000256" key="8">
    <source>
        <dbReference type="ARBA" id="ARBA00023136"/>
    </source>
</evidence>
<feature type="transmembrane region" description="Helical" evidence="11">
    <location>
        <begin position="312"/>
        <end position="331"/>
    </location>
</feature>
<comment type="similarity">
    <text evidence="2">Belongs to the major facilitator superfamily. Metabolite:H+ Symporter (MHS) family (TC 2.A.1.6) family.</text>
</comment>
<comment type="caution">
    <text evidence="13">The sequence shown here is derived from an EMBL/GenBank/DDBJ whole genome shotgun (WGS) entry which is preliminary data.</text>
</comment>
<dbReference type="GO" id="GO:0005886">
    <property type="term" value="C:plasma membrane"/>
    <property type="evidence" value="ECO:0007669"/>
    <property type="project" value="UniProtKB-SubCell"/>
</dbReference>
<dbReference type="Proteomes" id="UP000538196">
    <property type="component" value="Unassembled WGS sequence"/>
</dbReference>
<keyword evidence="8 11" id="KW-0472">Membrane</keyword>
<evidence type="ECO:0000259" key="12">
    <source>
        <dbReference type="PROSITE" id="PS50850"/>
    </source>
</evidence>
<protein>
    <recommendedName>
        <fullName evidence="10">Putative proline/betaine transporter</fullName>
    </recommendedName>
</protein>
<dbReference type="PROSITE" id="PS00216">
    <property type="entry name" value="SUGAR_TRANSPORT_1"/>
    <property type="match status" value="1"/>
</dbReference>
<feature type="transmembrane region" description="Helical" evidence="11">
    <location>
        <begin position="432"/>
        <end position="453"/>
    </location>
</feature>
<evidence type="ECO:0000256" key="7">
    <source>
        <dbReference type="ARBA" id="ARBA00022989"/>
    </source>
</evidence>
<evidence type="ECO:0000256" key="10">
    <source>
        <dbReference type="ARBA" id="ARBA00039918"/>
    </source>
</evidence>
<keyword evidence="4" id="KW-1003">Cell membrane</keyword>
<keyword evidence="7 11" id="KW-1133">Transmembrane helix</keyword>
<feature type="transmembrane region" description="Helical" evidence="11">
    <location>
        <begin position="96"/>
        <end position="117"/>
    </location>
</feature>
<reference evidence="13 14" key="1">
    <citation type="submission" date="2020-08" db="EMBL/GenBank/DDBJ databases">
        <title>Sequencing the genomes of 1000 actinobacteria strains.</title>
        <authorList>
            <person name="Klenk H.-P."/>
        </authorList>
    </citation>
    <scope>NUCLEOTIDE SEQUENCE [LARGE SCALE GENOMIC DNA]</scope>
    <source>
        <strain evidence="13 14">DSM 20146</strain>
    </source>
</reference>
<dbReference type="Pfam" id="PF00083">
    <property type="entry name" value="Sugar_tr"/>
    <property type="match status" value="2"/>
</dbReference>
<gene>
    <name evidence="13" type="ORF">FHX33_000113</name>
</gene>
<evidence type="ECO:0000313" key="14">
    <source>
        <dbReference type="Proteomes" id="UP000538196"/>
    </source>
</evidence>
<organism evidence="13 14">
    <name type="scientific">Leifsonia aquatica</name>
    <name type="common">Corynebacterium aquaticum</name>
    <dbReference type="NCBI Taxonomy" id="144185"/>
    <lineage>
        <taxon>Bacteria</taxon>
        <taxon>Bacillati</taxon>
        <taxon>Actinomycetota</taxon>
        <taxon>Actinomycetes</taxon>
        <taxon>Micrococcales</taxon>
        <taxon>Microbacteriaceae</taxon>
        <taxon>Leifsonia</taxon>
    </lineage>
</organism>
<keyword evidence="5 11" id="KW-0812">Transmembrane</keyword>
<dbReference type="SUPFAM" id="SSF103473">
    <property type="entry name" value="MFS general substrate transporter"/>
    <property type="match status" value="1"/>
</dbReference>
<accession>A0A7W4USB9</accession>
<sequence length="467" mass="49622">MSTTASVNPTPSPQPVNTRGRVILASLIGTSIEFYDFYVYATAAVLVFPSLFFTSEDPTAALLSSFAVFGVAFIARPVGSILFGHFGDRIGRKGTLVGSLLTMGVATVLIGCLPTAQTPGWEFWAPFLLVVMRFCQGLGLGGEWSGAALLATENAPAGKRAIYGTFPQLGAPIGFIVANVLFLILNLSMSADAFAAWGWRVPFLLSAVLVIVGLYVRLKLVETPAFQKVVDDGEVAKLPLARVFKTSWWQIILGTFIMLATYVLFYLMTAFTLTYGTTAGSADAARAAAEKAGKAFDPSTFVPGLGYTRNDFLIMLIIGVVFFGIFTLVAGPLAERFGRRKTLIWVTLGIIAFGLLFVPLFAGGTVGTMALLIVGFTLMGLTFGPMGAELPELFPTNVRYTGSAIAYNLSSVLGAAVAPTIAVWLWTVGGGSTVWVGVYLSLAGVLTLIALLLSKETKDIDFSDNVS</sequence>
<keyword evidence="3" id="KW-0813">Transport</keyword>
<dbReference type="InterPro" id="IPR005829">
    <property type="entry name" value="Sugar_transporter_CS"/>
</dbReference>
<dbReference type="Gene3D" id="1.20.1250.20">
    <property type="entry name" value="MFS general substrate transporter like domains"/>
    <property type="match status" value="1"/>
</dbReference>
<feature type="domain" description="Major facilitator superfamily (MFS) profile" evidence="12">
    <location>
        <begin position="22"/>
        <end position="458"/>
    </location>
</feature>
<dbReference type="RefSeq" id="WP_021755773.1">
    <property type="nucleotide sequence ID" value="NZ_JACHVP010000001.1"/>
</dbReference>
<evidence type="ECO:0000256" key="6">
    <source>
        <dbReference type="ARBA" id="ARBA00022847"/>
    </source>
</evidence>
<dbReference type="AlphaFoldDB" id="A0A7W4USB9"/>
<feature type="transmembrane region" description="Helical" evidence="11">
    <location>
        <begin position="60"/>
        <end position="84"/>
    </location>
</feature>
<comment type="subcellular location">
    <subcellularLocation>
        <location evidence="1">Cell membrane</location>
        <topology evidence="1">Multi-pass membrane protein</topology>
    </subcellularLocation>
</comment>
<feature type="transmembrane region" description="Helical" evidence="11">
    <location>
        <begin position="197"/>
        <end position="218"/>
    </location>
</feature>
<name>A0A7W4USB9_LEIAQ</name>
<evidence type="ECO:0000313" key="13">
    <source>
        <dbReference type="EMBL" id="MBB2965381.1"/>
    </source>
</evidence>
<evidence type="ECO:0000256" key="3">
    <source>
        <dbReference type="ARBA" id="ARBA00022448"/>
    </source>
</evidence>
<proteinExistence type="inferred from homology"/>
<dbReference type="InterPro" id="IPR020846">
    <property type="entry name" value="MFS_dom"/>
</dbReference>
<dbReference type="PROSITE" id="PS50850">
    <property type="entry name" value="MFS"/>
    <property type="match status" value="1"/>
</dbReference>
<dbReference type="PANTHER" id="PTHR43045">
    <property type="entry name" value="SHIKIMATE TRANSPORTER"/>
    <property type="match status" value="1"/>
</dbReference>
<evidence type="ECO:0000256" key="1">
    <source>
        <dbReference type="ARBA" id="ARBA00004651"/>
    </source>
</evidence>
<comment type="function">
    <text evidence="9">May be a proton symporter involved in the uptake of osmolytes such as proline and glycine betaine.</text>
</comment>
<feature type="transmembrane region" description="Helical" evidence="11">
    <location>
        <begin position="247"/>
        <end position="268"/>
    </location>
</feature>
<feature type="transmembrane region" description="Helical" evidence="11">
    <location>
        <begin position="405"/>
        <end position="426"/>
    </location>
</feature>
<dbReference type="GO" id="GO:0015293">
    <property type="term" value="F:symporter activity"/>
    <property type="evidence" value="ECO:0007669"/>
    <property type="project" value="UniProtKB-KW"/>
</dbReference>
<feature type="transmembrane region" description="Helical" evidence="11">
    <location>
        <begin position="368"/>
        <end position="384"/>
    </location>
</feature>
<evidence type="ECO:0000256" key="4">
    <source>
        <dbReference type="ARBA" id="ARBA00022475"/>
    </source>
</evidence>
<keyword evidence="6" id="KW-0769">Symport</keyword>
<feature type="transmembrane region" description="Helical" evidence="11">
    <location>
        <begin position="162"/>
        <end position="185"/>
    </location>
</feature>
<dbReference type="PANTHER" id="PTHR43045:SF2">
    <property type="entry name" value="INNER MEMBRANE METABOLITE TRANSPORT PROTEIN YHJE"/>
    <property type="match status" value="1"/>
</dbReference>
<dbReference type="InterPro" id="IPR005828">
    <property type="entry name" value="MFS_sugar_transport-like"/>
</dbReference>
<dbReference type="CDD" id="cd17369">
    <property type="entry name" value="MFS_ShiA_like"/>
    <property type="match status" value="1"/>
</dbReference>